<dbReference type="Gene3D" id="3.40.1190.20">
    <property type="match status" value="1"/>
</dbReference>
<dbReference type="InterPro" id="IPR011611">
    <property type="entry name" value="PfkB_dom"/>
</dbReference>
<keyword evidence="2 4" id="KW-0418">Kinase</keyword>
<evidence type="ECO:0000313" key="5">
    <source>
        <dbReference type="Proteomes" id="UP000555103"/>
    </source>
</evidence>
<dbReference type="RefSeq" id="WP_183307806.1">
    <property type="nucleotide sequence ID" value="NZ_JACIEP010000010.1"/>
</dbReference>
<accession>A0A840CLQ2</accession>
<dbReference type="Pfam" id="PF00294">
    <property type="entry name" value="PfkB"/>
    <property type="match status" value="1"/>
</dbReference>
<dbReference type="GO" id="GO:0016301">
    <property type="term" value="F:kinase activity"/>
    <property type="evidence" value="ECO:0007669"/>
    <property type="project" value="UniProtKB-KW"/>
</dbReference>
<keyword evidence="5" id="KW-1185">Reference proteome</keyword>
<dbReference type="PANTHER" id="PTHR10584:SF166">
    <property type="entry name" value="RIBOKINASE"/>
    <property type="match status" value="1"/>
</dbReference>
<keyword evidence="1" id="KW-0808">Transferase</keyword>
<organism evidence="4 5">
    <name type="scientific">Dysgonomonas hofstadii</name>
    <dbReference type="NCBI Taxonomy" id="637886"/>
    <lineage>
        <taxon>Bacteria</taxon>
        <taxon>Pseudomonadati</taxon>
        <taxon>Bacteroidota</taxon>
        <taxon>Bacteroidia</taxon>
        <taxon>Bacteroidales</taxon>
        <taxon>Dysgonomonadaceae</taxon>
        <taxon>Dysgonomonas</taxon>
    </lineage>
</organism>
<comment type="caution">
    <text evidence="4">The sequence shown here is derived from an EMBL/GenBank/DDBJ whole genome shotgun (WGS) entry which is preliminary data.</text>
</comment>
<evidence type="ECO:0000259" key="3">
    <source>
        <dbReference type="Pfam" id="PF00294"/>
    </source>
</evidence>
<name>A0A840CLQ2_9BACT</name>
<dbReference type="PANTHER" id="PTHR10584">
    <property type="entry name" value="SUGAR KINASE"/>
    <property type="match status" value="1"/>
</dbReference>
<dbReference type="AlphaFoldDB" id="A0A840CLQ2"/>
<feature type="domain" description="Carbohydrate kinase PfkB" evidence="3">
    <location>
        <begin position="115"/>
        <end position="276"/>
    </location>
</feature>
<evidence type="ECO:0000313" key="4">
    <source>
        <dbReference type="EMBL" id="MBB4036920.1"/>
    </source>
</evidence>
<dbReference type="EMBL" id="JACIEP010000010">
    <property type="protein sequence ID" value="MBB4036920.1"/>
    <property type="molecule type" value="Genomic_DNA"/>
</dbReference>
<protein>
    <submittedName>
        <fullName evidence="4">Sugar/nucleoside kinase (Ribokinase family)</fullName>
    </submittedName>
</protein>
<reference evidence="4 5" key="1">
    <citation type="submission" date="2020-08" db="EMBL/GenBank/DDBJ databases">
        <title>Genomic Encyclopedia of Type Strains, Phase IV (KMG-IV): sequencing the most valuable type-strain genomes for metagenomic binning, comparative biology and taxonomic classification.</title>
        <authorList>
            <person name="Goeker M."/>
        </authorList>
    </citation>
    <scope>NUCLEOTIDE SEQUENCE [LARGE SCALE GENOMIC DNA]</scope>
    <source>
        <strain evidence="4 5">DSM 104969</strain>
    </source>
</reference>
<dbReference type="InterPro" id="IPR029056">
    <property type="entry name" value="Ribokinase-like"/>
</dbReference>
<proteinExistence type="predicted"/>
<dbReference type="SUPFAM" id="SSF53613">
    <property type="entry name" value="Ribokinase-like"/>
    <property type="match status" value="1"/>
</dbReference>
<dbReference type="Proteomes" id="UP000555103">
    <property type="component" value="Unassembled WGS sequence"/>
</dbReference>
<evidence type="ECO:0000256" key="1">
    <source>
        <dbReference type="ARBA" id="ARBA00022679"/>
    </source>
</evidence>
<evidence type="ECO:0000256" key="2">
    <source>
        <dbReference type="ARBA" id="ARBA00022777"/>
    </source>
</evidence>
<sequence length="299" mass="33724">MHKYDICCVGHITLDKVVTPESTVHMPGGTAFYFSHAIRHFDDIDYTLVTSLAESEMKVVDDLRTKGVDAHVIPSRHSVYFENIYEENQDNRTQRVLAKADPFKVDSLNNIESRYYLLGALLADDFPLKLVKHLSSRGLIAIDSQGYLREVRDQNVYPVDWEDKLETLKYVHILKVNELEMEVLTGMTDIREAAYQLYDWGVREVLVTLGSLGSVIYDGTDFYPIPAYKPQQIVDATGCGDTYVTGYLYKRAKGASIEEAGKFAAAMATIKIEVSGPFCGTKEEVEKRITTAEEIIPVF</sequence>
<gene>
    <name evidence="4" type="ORF">GGR21_002834</name>
</gene>